<dbReference type="Proteomes" id="UP000593758">
    <property type="component" value="Chromosome"/>
</dbReference>
<evidence type="ECO:0000313" key="5">
    <source>
        <dbReference type="EMBL" id="QOR71912.1"/>
    </source>
</evidence>
<feature type="signal peptide" evidence="4">
    <location>
        <begin position="1"/>
        <end position="22"/>
    </location>
</feature>
<feature type="region of interest" description="Disordered" evidence="3">
    <location>
        <begin position="24"/>
        <end position="49"/>
    </location>
</feature>
<comment type="similarity">
    <text evidence="1">Belongs to the phosphate/phosphite/phosphonate binding protein family.</text>
</comment>
<sequence length="344" mass="36116">MKRAMRFAAIGAVAALALTACASEEPADDETTAEETGGEDAGDETGEDMADPEELVLGLVPSQDMDALVEDADQLGALIEAELGIPVTTTVTDSYAGLVTAMQTGQAHIGMFGPIALVQAADQAGAQIVLQSVRYGTSTYHTQWFTNDPDTYCLDEVVEVEQEDGAIYTFCNGTDEAETGPAGEDALALIEQDTQISMVDESSASGYYYPATQLERVAGLDPLALNTLFAGGHPNSIINVASGDYAVGVSFDDARDNVVEENPQIGEEVTVFAYSDEIPNDGVAVAGDLSEDLQQRIADAMVAVIETEEGATAFDEVYSIEGLVEADLDALDAARQVEANFAGL</sequence>
<evidence type="ECO:0000256" key="4">
    <source>
        <dbReference type="SAM" id="SignalP"/>
    </source>
</evidence>
<dbReference type="GO" id="GO:0043190">
    <property type="term" value="C:ATP-binding cassette (ABC) transporter complex"/>
    <property type="evidence" value="ECO:0007669"/>
    <property type="project" value="InterPro"/>
</dbReference>
<organism evidence="5 6">
    <name type="scientific">Ruania alkalisoli</name>
    <dbReference type="NCBI Taxonomy" id="2779775"/>
    <lineage>
        <taxon>Bacteria</taxon>
        <taxon>Bacillati</taxon>
        <taxon>Actinomycetota</taxon>
        <taxon>Actinomycetes</taxon>
        <taxon>Micrococcales</taxon>
        <taxon>Ruaniaceae</taxon>
        <taxon>Ruania</taxon>
    </lineage>
</organism>
<keyword evidence="2 4" id="KW-0732">Signal</keyword>
<proteinExistence type="inferred from homology"/>
<dbReference type="RefSeq" id="WP_193498561.1">
    <property type="nucleotide sequence ID" value="NZ_CP063169.1"/>
</dbReference>
<keyword evidence="6" id="KW-1185">Reference proteome</keyword>
<feature type="compositionally biased region" description="Acidic residues" evidence="3">
    <location>
        <begin position="25"/>
        <end position="49"/>
    </location>
</feature>
<evidence type="ECO:0000313" key="6">
    <source>
        <dbReference type="Proteomes" id="UP000593758"/>
    </source>
</evidence>
<dbReference type="InterPro" id="IPR005770">
    <property type="entry name" value="PhnD"/>
</dbReference>
<protein>
    <submittedName>
        <fullName evidence="5">Phosphate/phosphite/phosphonate ABC transporter substrate-binding protein</fullName>
    </submittedName>
</protein>
<dbReference type="AlphaFoldDB" id="A0A7M1SYT0"/>
<dbReference type="NCBIfam" id="TIGR01098">
    <property type="entry name" value="3A0109s03R"/>
    <property type="match status" value="1"/>
</dbReference>
<feature type="chain" id="PRO_5032318106" evidence="4">
    <location>
        <begin position="23"/>
        <end position="344"/>
    </location>
</feature>
<evidence type="ECO:0000256" key="2">
    <source>
        <dbReference type="ARBA" id="ARBA00022729"/>
    </source>
</evidence>
<dbReference type="PROSITE" id="PS51257">
    <property type="entry name" value="PROKAR_LIPOPROTEIN"/>
    <property type="match status" value="1"/>
</dbReference>
<accession>A0A7M1SYT0</accession>
<dbReference type="PANTHER" id="PTHR35841:SF1">
    <property type="entry name" value="PHOSPHONATES-BINDING PERIPLASMIC PROTEIN"/>
    <property type="match status" value="1"/>
</dbReference>
<dbReference type="KEGG" id="halt:IM660_06550"/>
<dbReference type="SUPFAM" id="SSF53850">
    <property type="entry name" value="Periplasmic binding protein-like II"/>
    <property type="match status" value="1"/>
</dbReference>
<name>A0A7M1SYT0_9MICO</name>
<reference evidence="5 6" key="1">
    <citation type="submission" date="2020-10" db="EMBL/GenBank/DDBJ databases">
        <title>Haloactinobacterium sp. RN3S43, a bacterium isolated from saline soil.</title>
        <authorList>
            <person name="Sun J.-Q."/>
        </authorList>
    </citation>
    <scope>NUCLEOTIDE SEQUENCE [LARGE SCALE GENOMIC DNA]</scope>
    <source>
        <strain evidence="5 6">RN3S43</strain>
    </source>
</reference>
<gene>
    <name evidence="5" type="primary">phnD</name>
    <name evidence="5" type="ORF">IM660_06550</name>
</gene>
<dbReference type="PANTHER" id="PTHR35841">
    <property type="entry name" value="PHOSPHONATES-BINDING PERIPLASMIC PROTEIN"/>
    <property type="match status" value="1"/>
</dbReference>
<evidence type="ECO:0000256" key="3">
    <source>
        <dbReference type="SAM" id="MobiDB-lite"/>
    </source>
</evidence>
<dbReference type="Gene3D" id="3.40.190.10">
    <property type="entry name" value="Periplasmic binding protein-like II"/>
    <property type="match status" value="3"/>
</dbReference>
<dbReference type="GO" id="GO:0055085">
    <property type="term" value="P:transmembrane transport"/>
    <property type="evidence" value="ECO:0007669"/>
    <property type="project" value="InterPro"/>
</dbReference>
<dbReference type="EMBL" id="CP063169">
    <property type="protein sequence ID" value="QOR71912.1"/>
    <property type="molecule type" value="Genomic_DNA"/>
</dbReference>
<evidence type="ECO:0000256" key="1">
    <source>
        <dbReference type="ARBA" id="ARBA00007162"/>
    </source>
</evidence>
<dbReference type="Pfam" id="PF12974">
    <property type="entry name" value="Phosphonate-bd"/>
    <property type="match status" value="1"/>
</dbReference>